<dbReference type="EMBL" id="LN483124">
    <property type="protein sequence ID" value="CED82044.1"/>
    <property type="molecule type" value="Genomic_DNA"/>
</dbReference>
<feature type="compositionally biased region" description="Basic and acidic residues" evidence="1">
    <location>
        <begin position="370"/>
        <end position="403"/>
    </location>
</feature>
<reference evidence="3" key="1">
    <citation type="submission" date="2014-08" db="EMBL/GenBank/DDBJ databases">
        <authorList>
            <person name="Sharma Rahul"/>
            <person name="Thines Marco"/>
        </authorList>
    </citation>
    <scope>NUCLEOTIDE SEQUENCE</scope>
</reference>
<organism evidence="3">
    <name type="scientific">Phaffia rhodozyma</name>
    <name type="common">Yeast</name>
    <name type="synonym">Xanthophyllomyces dendrorhous</name>
    <dbReference type="NCBI Taxonomy" id="264483"/>
    <lineage>
        <taxon>Eukaryota</taxon>
        <taxon>Fungi</taxon>
        <taxon>Dikarya</taxon>
        <taxon>Basidiomycota</taxon>
        <taxon>Agaricomycotina</taxon>
        <taxon>Tremellomycetes</taxon>
        <taxon>Cystofilobasidiales</taxon>
        <taxon>Mrakiaceae</taxon>
        <taxon>Phaffia</taxon>
    </lineage>
</organism>
<sequence>MAGPASKKGSSVKKTEGSKFEVGDTVLCKMRGYPAWPGKIVSDDSIGDDVKRERPSKGQFWCIRFFPKGDHSWAQGRDLSHLTSAAIKEYVNSANKKAGELLEGYKVAGDPTDWEAEQDELSRQAKMYNENLDELDDDEDEPSSTGKRKKAASNGEKKAKKAKVEKKPKSDATPKSAKNTKKNGKVKSAANLESEDEAEGDKPKEAASKKSAGVSNDQSSLEADAQKVKDWRHKLQRGFLGKLPPQEKDMPQCHEYFNTIEAYDSMTVEQLQTSKIGKVMRKIAALDNIPNETKYNFKERASKLMGKWQTQLPSGSAAEEAGTPTNGASTSKKATAPESTKSKSDDKPKSKSKSAAPESESKPVSPPKETASEEKDAAPEAEKEVEADATEKTDADVVMKDEEPVSAAPEAQEKVEEAEPAKESEDVPVVTEKKDEVAAEDTTEAKPEEAVNETAPAESS</sequence>
<feature type="compositionally biased region" description="Acidic residues" evidence="1">
    <location>
        <begin position="131"/>
        <end position="142"/>
    </location>
</feature>
<evidence type="ECO:0000259" key="2">
    <source>
        <dbReference type="PROSITE" id="PS50812"/>
    </source>
</evidence>
<proteinExistence type="predicted"/>
<dbReference type="Gene3D" id="2.30.30.140">
    <property type="match status" value="1"/>
</dbReference>
<dbReference type="Gene3D" id="1.20.930.10">
    <property type="entry name" value="Conserved domain common to transcription factors TFIIS, elongin A, CRSP70"/>
    <property type="match status" value="1"/>
</dbReference>
<feature type="compositionally biased region" description="Basic and acidic residues" evidence="1">
    <location>
        <begin position="340"/>
        <end position="349"/>
    </location>
</feature>
<evidence type="ECO:0000313" key="3">
    <source>
        <dbReference type="EMBL" id="CED82044.1"/>
    </source>
</evidence>
<protein>
    <submittedName>
        <fullName evidence="3">Transcription factor IIS, N-terminal</fullName>
    </submittedName>
</protein>
<dbReference type="SMART" id="SM00293">
    <property type="entry name" value="PWWP"/>
    <property type="match status" value="1"/>
</dbReference>
<name>A0A0F7SN00_PHARH</name>
<feature type="compositionally biased region" description="Polar residues" evidence="1">
    <location>
        <begin position="323"/>
        <end position="339"/>
    </location>
</feature>
<dbReference type="AlphaFoldDB" id="A0A0F7SN00"/>
<dbReference type="SUPFAM" id="SSF63748">
    <property type="entry name" value="Tudor/PWWP/MBT"/>
    <property type="match status" value="1"/>
</dbReference>
<dbReference type="Pfam" id="PF08711">
    <property type="entry name" value="Med26"/>
    <property type="match status" value="1"/>
</dbReference>
<evidence type="ECO:0000256" key="1">
    <source>
        <dbReference type="SAM" id="MobiDB-lite"/>
    </source>
</evidence>
<accession>A0A0F7SN00</accession>
<feature type="region of interest" description="Disordered" evidence="1">
    <location>
        <begin position="109"/>
        <end position="229"/>
    </location>
</feature>
<feature type="region of interest" description="Disordered" evidence="1">
    <location>
        <begin position="306"/>
        <end position="460"/>
    </location>
</feature>
<feature type="compositionally biased region" description="Basic and acidic residues" evidence="1">
    <location>
        <begin position="411"/>
        <end position="449"/>
    </location>
</feature>
<dbReference type="InterPro" id="IPR000313">
    <property type="entry name" value="PWWP_dom"/>
</dbReference>
<dbReference type="Pfam" id="PF00855">
    <property type="entry name" value="PWWP"/>
    <property type="match status" value="1"/>
</dbReference>
<feature type="domain" description="PWWP" evidence="2">
    <location>
        <begin position="22"/>
        <end position="73"/>
    </location>
</feature>
<dbReference type="SUPFAM" id="SSF47676">
    <property type="entry name" value="Conserved domain common to transcription factors TFIIS, elongin A, CRSP70"/>
    <property type="match status" value="1"/>
</dbReference>
<dbReference type="InterPro" id="IPR017923">
    <property type="entry name" value="TFIIS_N"/>
</dbReference>
<dbReference type="PROSITE" id="PS50812">
    <property type="entry name" value="PWWP"/>
    <property type="match status" value="1"/>
</dbReference>
<dbReference type="InterPro" id="IPR035441">
    <property type="entry name" value="TFIIS/LEDGF_dom_sf"/>
</dbReference>